<evidence type="ECO:0000313" key="2">
    <source>
        <dbReference type="Proteomes" id="UP000053424"/>
    </source>
</evidence>
<sequence>MATRIEKIGTVMRSRELTCYSIRIQQPRDGSADSNFDLQLGLLAIFGYSLTHQRHREASYQGHHEA</sequence>
<dbReference type="EMBL" id="KN831772">
    <property type="protein sequence ID" value="KIM45290.1"/>
    <property type="molecule type" value="Genomic_DNA"/>
</dbReference>
<keyword evidence="2" id="KW-1185">Reference proteome</keyword>
<accession>A0A0C3C8V8</accession>
<dbReference type="Proteomes" id="UP000053424">
    <property type="component" value="Unassembled WGS sequence"/>
</dbReference>
<reference evidence="2" key="2">
    <citation type="submission" date="2015-01" db="EMBL/GenBank/DDBJ databases">
        <title>Evolutionary Origins and Diversification of the Mycorrhizal Mutualists.</title>
        <authorList>
            <consortium name="DOE Joint Genome Institute"/>
            <consortium name="Mycorrhizal Genomics Consortium"/>
            <person name="Kohler A."/>
            <person name="Kuo A."/>
            <person name="Nagy L.G."/>
            <person name="Floudas D."/>
            <person name="Copeland A."/>
            <person name="Barry K.W."/>
            <person name="Cichocki N."/>
            <person name="Veneault-Fourrey C."/>
            <person name="LaButti K."/>
            <person name="Lindquist E.A."/>
            <person name="Lipzen A."/>
            <person name="Lundell T."/>
            <person name="Morin E."/>
            <person name="Murat C."/>
            <person name="Riley R."/>
            <person name="Ohm R."/>
            <person name="Sun H."/>
            <person name="Tunlid A."/>
            <person name="Henrissat B."/>
            <person name="Grigoriev I.V."/>
            <person name="Hibbett D.S."/>
            <person name="Martin F."/>
        </authorList>
    </citation>
    <scope>NUCLEOTIDE SEQUENCE [LARGE SCALE GENOMIC DNA]</scope>
    <source>
        <strain evidence="2">h7</strain>
    </source>
</reference>
<organism evidence="1 2">
    <name type="scientific">Hebeloma cylindrosporum</name>
    <dbReference type="NCBI Taxonomy" id="76867"/>
    <lineage>
        <taxon>Eukaryota</taxon>
        <taxon>Fungi</taxon>
        <taxon>Dikarya</taxon>
        <taxon>Basidiomycota</taxon>
        <taxon>Agaricomycotina</taxon>
        <taxon>Agaricomycetes</taxon>
        <taxon>Agaricomycetidae</taxon>
        <taxon>Agaricales</taxon>
        <taxon>Agaricineae</taxon>
        <taxon>Hymenogastraceae</taxon>
        <taxon>Hebeloma</taxon>
    </lineage>
</organism>
<proteinExistence type="predicted"/>
<gene>
    <name evidence="1" type="ORF">M413DRAFT_337142</name>
</gene>
<protein>
    <submittedName>
        <fullName evidence="1">Uncharacterized protein</fullName>
    </submittedName>
</protein>
<name>A0A0C3C8V8_HEBCY</name>
<reference evidence="1 2" key="1">
    <citation type="submission" date="2014-04" db="EMBL/GenBank/DDBJ databases">
        <authorList>
            <consortium name="DOE Joint Genome Institute"/>
            <person name="Kuo A."/>
            <person name="Gay G."/>
            <person name="Dore J."/>
            <person name="Kohler A."/>
            <person name="Nagy L.G."/>
            <person name="Floudas D."/>
            <person name="Copeland A."/>
            <person name="Barry K.W."/>
            <person name="Cichocki N."/>
            <person name="Veneault-Fourrey C."/>
            <person name="LaButti K."/>
            <person name="Lindquist E.A."/>
            <person name="Lipzen A."/>
            <person name="Lundell T."/>
            <person name="Morin E."/>
            <person name="Murat C."/>
            <person name="Sun H."/>
            <person name="Tunlid A."/>
            <person name="Henrissat B."/>
            <person name="Grigoriev I.V."/>
            <person name="Hibbett D.S."/>
            <person name="Martin F."/>
            <person name="Nordberg H.P."/>
            <person name="Cantor M.N."/>
            <person name="Hua S.X."/>
        </authorList>
    </citation>
    <scope>NUCLEOTIDE SEQUENCE [LARGE SCALE GENOMIC DNA]</scope>
    <source>
        <strain evidence="2">h7</strain>
    </source>
</reference>
<dbReference type="AlphaFoldDB" id="A0A0C3C8V8"/>
<dbReference type="HOGENOM" id="CLU_2831466_0_0_1"/>
<evidence type="ECO:0000313" key="1">
    <source>
        <dbReference type="EMBL" id="KIM45290.1"/>
    </source>
</evidence>